<name>A0A8D5AKQ4_9GAMM</name>
<keyword evidence="3" id="KW-1185">Reference proteome</keyword>
<dbReference type="EMBL" id="AP019782">
    <property type="protein sequence ID" value="BBL71371.1"/>
    <property type="molecule type" value="Genomic_DNA"/>
</dbReference>
<accession>A0A8D5AKQ4</accession>
<dbReference type="InterPro" id="IPR035919">
    <property type="entry name" value="EAL_sf"/>
</dbReference>
<dbReference type="Proteomes" id="UP000824988">
    <property type="component" value="Chromosome"/>
</dbReference>
<organism evidence="2 3">
    <name type="scientific">Methylogaea oryzae</name>
    <dbReference type="NCBI Taxonomy" id="1295382"/>
    <lineage>
        <taxon>Bacteria</taxon>
        <taxon>Pseudomonadati</taxon>
        <taxon>Pseudomonadota</taxon>
        <taxon>Gammaproteobacteria</taxon>
        <taxon>Methylococcales</taxon>
        <taxon>Methylococcaceae</taxon>
        <taxon>Methylogaea</taxon>
    </lineage>
</organism>
<dbReference type="Gene3D" id="3.20.20.450">
    <property type="entry name" value="EAL domain"/>
    <property type="match status" value="1"/>
</dbReference>
<proteinExistence type="predicted"/>
<evidence type="ECO:0000313" key="3">
    <source>
        <dbReference type="Proteomes" id="UP000824988"/>
    </source>
</evidence>
<evidence type="ECO:0000313" key="2">
    <source>
        <dbReference type="EMBL" id="BBL71371.1"/>
    </source>
</evidence>
<dbReference type="InterPro" id="IPR001633">
    <property type="entry name" value="EAL_dom"/>
</dbReference>
<dbReference type="PROSITE" id="PS50883">
    <property type="entry name" value="EAL"/>
    <property type="match status" value="1"/>
</dbReference>
<dbReference type="SUPFAM" id="SSF141868">
    <property type="entry name" value="EAL domain-like"/>
    <property type="match status" value="1"/>
</dbReference>
<dbReference type="KEGG" id="moz:MoryE10_19770"/>
<protein>
    <recommendedName>
        <fullName evidence="1">EAL domain-containing protein</fullName>
    </recommendedName>
</protein>
<gene>
    <name evidence="2" type="ORF">MoryE10_19770</name>
</gene>
<dbReference type="SMART" id="SM00052">
    <property type="entry name" value="EAL"/>
    <property type="match status" value="1"/>
</dbReference>
<sequence length="281" mass="31387">MHLDLLVALFNKRFQLERGIHEAPLRVVRGKVEGRVGELRLTSTLKPIRLAESPLIVQGHEAVLHAYVEGGSPQAAMDVFGDAEGVSVVNMDRLCRTVHMLNYLPYAWNDGFLSVEVNPRHVLSIKQNHGAYFEEVLGRCGLTPKQVVISVPFEHLSNSYQLALVQGLNNYRSRGYQLAVRLSQTHPEQIKQSTVLVTRLSPDFVKLQRPFLTDRNGQAASALQLELTRKLVSIARLAGGLTIQNGIETEQDLETARSLKAYLLEGDYFGQPVKRRARDAA</sequence>
<reference evidence="2" key="1">
    <citation type="submission" date="2019-06" db="EMBL/GenBank/DDBJ databases">
        <title>Complete genome sequence of Methylogaea oryzae strain JCM16910.</title>
        <authorList>
            <person name="Asakawa S."/>
        </authorList>
    </citation>
    <scope>NUCLEOTIDE SEQUENCE</scope>
    <source>
        <strain evidence="2">E10</strain>
    </source>
</reference>
<dbReference type="AlphaFoldDB" id="A0A8D5AKQ4"/>
<evidence type="ECO:0000259" key="1">
    <source>
        <dbReference type="PROSITE" id="PS50883"/>
    </source>
</evidence>
<feature type="domain" description="EAL" evidence="1">
    <location>
        <begin position="21"/>
        <end position="281"/>
    </location>
</feature>
<dbReference type="RefSeq" id="WP_054773896.1">
    <property type="nucleotide sequence ID" value="NZ_AP019782.1"/>
</dbReference>
<dbReference type="Pfam" id="PF00563">
    <property type="entry name" value="EAL"/>
    <property type="match status" value="1"/>
</dbReference>